<evidence type="ECO:0000313" key="7">
    <source>
        <dbReference type="EMBL" id="OCL06755.1"/>
    </source>
</evidence>
<organism evidence="7 8">
    <name type="scientific">Glonium stellatum</name>
    <dbReference type="NCBI Taxonomy" id="574774"/>
    <lineage>
        <taxon>Eukaryota</taxon>
        <taxon>Fungi</taxon>
        <taxon>Dikarya</taxon>
        <taxon>Ascomycota</taxon>
        <taxon>Pezizomycotina</taxon>
        <taxon>Dothideomycetes</taxon>
        <taxon>Pleosporomycetidae</taxon>
        <taxon>Gloniales</taxon>
        <taxon>Gloniaceae</taxon>
        <taxon>Glonium</taxon>
    </lineage>
</organism>
<dbReference type="GO" id="GO:0016020">
    <property type="term" value="C:membrane"/>
    <property type="evidence" value="ECO:0007669"/>
    <property type="project" value="UniProtKB-SubCell"/>
</dbReference>
<sequence>MYFYLCINIGSIVGQVSMAHAERYIGFWMAFLLPTIMFGFCPLILAVFSRKYVLRPPTGSVLAKAVSLIKFALKGKFSMNLTTTVKNIRPPTFWEDAKPSHVINKPRFMTFDDAWVDEVARGVKAYSVFLFYPLFWPAYNQIDNNLTSQAATMELHGVPNDLINNLNPLGIVIMIPVLDLFIYPLMRKARIRFSPLKRMTADSSSLAPR</sequence>
<accession>A0A8E2JRB0</accession>
<keyword evidence="5 6" id="KW-0472">Membrane</keyword>
<evidence type="ECO:0000256" key="2">
    <source>
        <dbReference type="ARBA" id="ARBA00005982"/>
    </source>
</evidence>
<keyword evidence="4 6" id="KW-1133">Transmembrane helix</keyword>
<protein>
    <submittedName>
        <fullName evidence="7">Uncharacterized protein</fullName>
    </submittedName>
</protein>
<dbReference type="AlphaFoldDB" id="A0A8E2JRB0"/>
<dbReference type="InterPro" id="IPR000109">
    <property type="entry name" value="POT_fam"/>
</dbReference>
<reference evidence="7 8" key="1">
    <citation type="journal article" date="2016" name="Nat. Commun.">
        <title>Ectomycorrhizal ecology is imprinted in the genome of the dominant symbiotic fungus Cenococcum geophilum.</title>
        <authorList>
            <consortium name="DOE Joint Genome Institute"/>
            <person name="Peter M."/>
            <person name="Kohler A."/>
            <person name="Ohm R.A."/>
            <person name="Kuo A."/>
            <person name="Krutzmann J."/>
            <person name="Morin E."/>
            <person name="Arend M."/>
            <person name="Barry K.W."/>
            <person name="Binder M."/>
            <person name="Choi C."/>
            <person name="Clum A."/>
            <person name="Copeland A."/>
            <person name="Grisel N."/>
            <person name="Haridas S."/>
            <person name="Kipfer T."/>
            <person name="LaButti K."/>
            <person name="Lindquist E."/>
            <person name="Lipzen A."/>
            <person name="Maire R."/>
            <person name="Meier B."/>
            <person name="Mihaltcheva S."/>
            <person name="Molinier V."/>
            <person name="Murat C."/>
            <person name="Poggeler S."/>
            <person name="Quandt C.A."/>
            <person name="Sperisen C."/>
            <person name="Tritt A."/>
            <person name="Tisserant E."/>
            <person name="Crous P.W."/>
            <person name="Henrissat B."/>
            <person name="Nehls U."/>
            <person name="Egli S."/>
            <person name="Spatafora J.W."/>
            <person name="Grigoriev I.V."/>
            <person name="Martin F.M."/>
        </authorList>
    </citation>
    <scope>NUCLEOTIDE SEQUENCE [LARGE SCALE GENOMIC DNA]</scope>
    <source>
        <strain evidence="7 8">CBS 207.34</strain>
    </source>
</reference>
<evidence type="ECO:0000256" key="1">
    <source>
        <dbReference type="ARBA" id="ARBA00004141"/>
    </source>
</evidence>
<evidence type="ECO:0000256" key="5">
    <source>
        <dbReference type="ARBA" id="ARBA00023136"/>
    </source>
</evidence>
<dbReference type="Pfam" id="PF00854">
    <property type="entry name" value="PTR2"/>
    <property type="match status" value="1"/>
</dbReference>
<evidence type="ECO:0000256" key="6">
    <source>
        <dbReference type="SAM" id="Phobius"/>
    </source>
</evidence>
<dbReference type="PANTHER" id="PTHR11654">
    <property type="entry name" value="OLIGOPEPTIDE TRANSPORTER-RELATED"/>
    <property type="match status" value="1"/>
</dbReference>
<feature type="transmembrane region" description="Helical" evidence="6">
    <location>
        <begin position="25"/>
        <end position="48"/>
    </location>
</feature>
<keyword evidence="3 6" id="KW-0812">Transmembrane</keyword>
<keyword evidence="8" id="KW-1185">Reference proteome</keyword>
<dbReference type="Gene3D" id="1.20.1250.20">
    <property type="entry name" value="MFS general substrate transporter like domains"/>
    <property type="match status" value="1"/>
</dbReference>
<name>A0A8E2JRB0_9PEZI</name>
<evidence type="ECO:0000313" key="8">
    <source>
        <dbReference type="Proteomes" id="UP000250140"/>
    </source>
</evidence>
<dbReference type="EMBL" id="KV749985">
    <property type="protein sequence ID" value="OCL06755.1"/>
    <property type="molecule type" value="Genomic_DNA"/>
</dbReference>
<dbReference type="InterPro" id="IPR036259">
    <property type="entry name" value="MFS_trans_sf"/>
</dbReference>
<dbReference type="Proteomes" id="UP000250140">
    <property type="component" value="Unassembled WGS sequence"/>
</dbReference>
<comment type="similarity">
    <text evidence="2">Belongs to the major facilitator superfamily. Proton-dependent oligopeptide transporter (POT/PTR) (TC 2.A.17) family.</text>
</comment>
<feature type="transmembrane region" description="Helical" evidence="6">
    <location>
        <begin position="125"/>
        <end position="142"/>
    </location>
</feature>
<dbReference type="OrthoDB" id="8904098at2759"/>
<dbReference type="GO" id="GO:0022857">
    <property type="term" value="F:transmembrane transporter activity"/>
    <property type="evidence" value="ECO:0007669"/>
    <property type="project" value="InterPro"/>
</dbReference>
<comment type="subcellular location">
    <subcellularLocation>
        <location evidence="1">Membrane</location>
        <topology evidence="1">Multi-pass membrane protein</topology>
    </subcellularLocation>
</comment>
<feature type="transmembrane region" description="Helical" evidence="6">
    <location>
        <begin position="162"/>
        <end position="183"/>
    </location>
</feature>
<gene>
    <name evidence="7" type="ORF">AOQ84DRAFT_389980</name>
</gene>
<proteinExistence type="inferred from homology"/>
<evidence type="ECO:0000256" key="3">
    <source>
        <dbReference type="ARBA" id="ARBA00022692"/>
    </source>
</evidence>
<evidence type="ECO:0000256" key="4">
    <source>
        <dbReference type="ARBA" id="ARBA00022989"/>
    </source>
</evidence>